<feature type="compositionally biased region" description="Basic and acidic residues" evidence="6">
    <location>
        <begin position="343"/>
        <end position="352"/>
    </location>
</feature>
<evidence type="ECO:0000256" key="1">
    <source>
        <dbReference type="ARBA" id="ARBA00004141"/>
    </source>
</evidence>
<feature type="transmembrane region" description="Helical" evidence="7">
    <location>
        <begin position="234"/>
        <end position="256"/>
    </location>
</feature>
<gene>
    <name evidence="9" type="ORF">EV356DRAFT_537928</name>
</gene>
<evidence type="ECO:0000259" key="8">
    <source>
        <dbReference type="Pfam" id="PF20684"/>
    </source>
</evidence>
<evidence type="ECO:0000256" key="3">
    <source>
        <dbReference type="ARBA" id="ARBA00022989"/>
    </source>
</evidence>
<evidence type="ECO:0000256" key="7">
    <source>
        <dbReference type="SAM" id="Phobius"/>
    </source>
</evidence>
<dbReference type="Proteomes" id="UP000800092">
    <property type="component" value="Unassembled WGS sequence"/>
</dbReference>
<comment type="subcellular location">
    <subcellularLocation>
        <location evidence="1">Membrane</location>
        <topology evidence="1">Multi-pass membrane protein</topology>
    </subcellularLocation>
</comment>
<feature type="transmembrane region" description="Helical" evidence="7">
    <location>
        <begin position="197"/>
        <end position="222"/>
    </location>
</feature>
<organism evidence="9 10">
    <name type="scientific">Viridothelium virens</name>
    <name type="common">Speckled blister lichen</name>
    <name type="synonym">Trypethelium virens</name>
    <dbReference type="NCBI Taxonomy" id="1048519"/>
    <lineage>
        <taxon>Eukaryota</taxon>
        <taxon>Fungi</taxon>
        <taxon>Dikarya</taxon>
        <taxon>Ascomycota</taxon>
        <taxon>Pezizomycotina</taxon>
        <taxon>Dothideomycetes</taxon>
        <taxon>Dothideomycetes incertae sedis</taxon>
        <taxon>Trypetheliales</taxon>
        <taxon>Trypetheliaceae</taxon>
        <taxon>Viridothelium</taxon>
    </lineage>
</organism>
<name>A0A6A6GT10_VIRVR</name>
<evidence type="ECO:0000313" key="9">
    <source>
        <dbReference type="EMBL" id="KAF2228640.1"/>
    </source>
</evidence>
<comment type="similarity">
    <text evidence="5">Belongs to the SAT4 family.</text>
</comment>
<feature type="transmembrane region" description="Helical" evidence="7">
    <location>
        <begin position="113"/>
        <end position="140"/>
    </location>
</feature>
<proteinExistence type="inferred from homology"/>
<accession>A0A6A6GT10</accession>
<reference evidence="9" key="1">
    <citation type="journal article" date="2020" name="Stud. Mycol.">
        <title>101 Dothideomycetes genomes: a test case for predicting lifestyles and emergence of pathogens.</title>
        <authorList>
            <person name="Haridas S."/>
            <person name="Albert R."/>
            <person name="Binder M."/>
            <person name="Bloem J."/>
            <person name="Labutti K."/>
            <person name="Salamov A."/>
            <person name="Andreopoulos B."/>
            <person name="Baker S."/>
            <person name="Barry K."/>
            <person name="Bills G."/>
            <person name="Bluhm B."/>
            <person name="Cannon C."/>
            <person name="Castanera R."/>
            <person name="Culley D."/>
            <person name="Daum C."/>
            <person name="Ezra D."/>
            <person name="Gonzalez J."/>
            <person name="Henrissat B."/>
            <person name="Kuo A."/>
            <person name="Liang C."/>
            <person name="Lipzen A."/>
            <person name="Lutzoni F."/>
            <person name="Magnuson J."/>
            <person name="Mondo S."/>
            <person name="Nolan M."/>
            <person name="Ohm R."/>
            <person name="Pangilinan J."/>
            <person name="Park H.-J."/>
            <person name="Ramirez L."/>
            <person name="Alfaro M."/>
            <person name="Sun H."/>
            <person name="Tritt A."/>
            <person name="Yoshinaga Y."/>
            <person name="Zwiers L.-H."/>
            <person name="Turgeon B."/>
            <person name="Goodwin S."/>
            <person name="Spatafora J."/>
            <person name="Crous P."/>
            <person name="Grigoriev I."/>
        </authorList>
    </citation>
    <scope>NUCLEOTIDE SEQUENCE</scope>
    <source>
        <strain evidence="9">Tuck. ex Michener</strain>
    </source>
</reference>
<dbReference type="InterPro" id="IPR052337">
    <property type="entry name" value="SAT4-like"/>
</dbReference>
<feature type="transmembrane region" description="Helical" evidence="7">
    <location>
        <begin position="37"/>
        <end position="55"/>
    </location>
</feature>
<feature type="transmembrane region" description="Helical" evidence="7">
    <location>
        <begin position="75"/>
        <end position="93"/>
    </location>
</feature>
<evidence type="ECO:0000256" key="4">
    <source>
        <dbReference type="ARBA" id="ARBA00023136"/>
    </source>
</evidence>
<keyword evidence="2 7" id="KW-0812">Transmembrane</keyword>
<dbReference type="OrthoDB" id="444631at2759"/>
<dbReference type="GO" id="GO:0016020">
    <property type="term" value="C:membrane"/>
    <property type="evidence" value="ECO:0007669"/>
    <property type="project" value="UniProtKB-SubCell"/>
</dbReference>
<feature type="transmembrane region" description="Helical" evidence="7">
    <location>
        <begin position="268"/>
        <end position="290"/>
    </location>
</feature>
<dbReference type="PANTHER" id="PTHR33048:SF158">
    <property type="entry name" value="MEMBRANE PROTEIN PTH11-LIKE, PUTATIVE-RELATED"/>
    <property type="match status" value="1"/>
</dbReference>
<protein>
    <recommendedName>
        <fullName evidence="8">Rhodopsin domain-containing protein</fullName>
    </recommendedName>
</protein>
<feature type="domain" description="Rhodopsin" evidence="8">
    <location>
        <begin position="55"/>
        <end position="298"/>
    </location>
</feature>
<dbReference type="AlphaFoldDB" id="A0A6A6GT10"/>
<feature type="transmembrane region" description="Helical" evidence="7">
    <location>
        <begin position="152"/>
        <end position="177"/>
    </location>
</feature>
<dbReference type="InterPro" id="IPR049326">
    <property type="entry name" value="Rhodopsin_dom_fungi"/>
</dbReference>
<sequence>MSTPDHPPDSLLAQYPLVPPPPGVESNFIDPPNFGKSFIIFGGVILPTMLVLLVVRLHTKFRIIGQRSWDDLTSFLAAFGAITHWVITTLAITKGKYGRHAWDISVLDSVEPWFAVNVYILNWFATLILPFAKITFFIFYLQLFRPFKWLRILCYAGLVFTAITFPSFLIAQLALATPHPGESWLEMGQDPRDLKPLHYLSIPITATSFGIDIYTFVLPMLGLAKLKLSGRRKLGVFLVFLTGFAACISSFFGLYYKIRLNNTADATWVSIPVNICLLSEISVGVIASCMPSLSKLVRSKFPDFSIIDSLLSFKMRLFGTGRSSSSTTPLASDPHKHPFKNLNEGEPREISREASSFSSIHDIELGGHLTTKTRIAGSGAIEMNPLNGIPLPGD</sequence>
<evidence type="ECO:0000313" key="10">
    <source>
        <dbReference type="Proteomes" id="UP000800092"/>
    </source>
</evidence>
<evidence type="ECO:0000256" key="5">
    <source>
        <dbReference type="ARBA" id="ARBA00038359"/>
    </source>
</evidence>
<evidence type="ECO:0000256" key="2">
    <source>
        <dbReference type="ARBA" id="ARBA00022692"/>
    </source>
</evidence>
<evidence type="ECO:0000256" key="6">
    <source>
        <dbReference type="SAM" id="MobiDB-lite"/>
    </source>
</evidence>
<dbReference type="Pfam" id="PF20684">
    <property type="entry name" value="Fung_rhodopsin"/>
    <property type="match status" value="1"/>
</dbReference>
<feature type="region of interest" description="Disordered" evidence="6">
    <location>
        <begin position="324"/>
        <end position="353"/>
    </location>
</feature>
<keyword evidence="4 7" id="KW-0472">Membrane</keyword>
<dbReference type="EMBL" id="ML991904">
    <property type="protein sequence ID" value="KAF2228640.1"/>
    <property type="molecule type" value="Genomic_DNA"/>
</dbReference>
<keyword evidence="3 7" id="KW-1133">Transmembrane helix</keyword>
<dbReference type="PANTHER" id="PTHR33048">
    <property type="entry name" value="PTH11-LIKE INTEGRAL MEMBRANE PROTEIN (AFU_ORTHOLOGUE AFUA_5G11245)"/>
    <property type="match status" value="1"/>
</dbReference>
<keyword evidence="10" id="KW-1185">Reference proteome</keyword>